<dbReference type="GO" id="GO:0016491">
    <property type="term" value="F:oxidoreductase activity"/>
    <property type="evidence" value="ECO:0007669"/>
    <property type="project" value="UniProtKB-UniRule"/>
</dbReference>
<dbReference type="PANTHER" id="PTHR43543">
    <property type="entry name" value="MALONIC SEMIALDEHYDE REDUCTASE RUTE-RELATED"/>
    <property type="match status" value="1"/>
</dbReference>
<sequence>MSHEIDQVGQDVLFYQGRTYSRFLDKPVTEETLRKAWDLARMGPTAANSQPTRVVFLRSAKARERLLTALAPNNVEKSIAAPVTAILAYDLDFFERLPVLYPHADARSWYAGNAPLADETAFRNGSLQAGYFILALRAVGLDVGPMSGFDNAKVDGEFFAGTRLRSNLLINIGYGDVASLYPRGPRLSFEDGCTLL</sequence>
<evidence type="ECO:0000256" key="2">
    <source>
        <dbReference type="ARBA" id="ARBA00022643"/>
    </source>
</evidence>
<dbReference type="Gene3D" id="3.40.109.10">
    <property type="entry name" value="NADH Oxidase"/>
    <property type="match status" value="1"/>
</dbReference>
<comment type="similarity">
    <text evidence="5">Belongs to the nitroreductase family. HadB/RutE subfamily.</text>
</comment>
<dbReference type="RefSeq" id="WP_074767368.1">
    <property type="nucleotide sequence ID" value="NZ_FNWO01000005.1"/>
</dbReference>
<dbReference type="PANTHER" id="PTHR43543:SF1">
    <property type="entry name" value="MALONIC SEMIALDEHYDE REDUCTASE RUTE-RELATED"/>
    <property type="match status" value="1"/>
</dbReference>
<dbReference type="EMBL" id="FNWO01000005">
    <property type="protein sequence ID" value="SEH34386.1"/>
    <property type="molecule type" value="Genomic_DNA"/>
</dbReference>
<gene>
    <name evidence="7" type="ORF">SAMN04244559_01625</name>
</gene>
<keyword evidence="4 5" id="KW-0560">Oxidoreductase</keyword>
<feature type="domain" description="Nitroreductase" evidence="6">
    <location>
        <begin position="18"/>
        <end position="174"/>
    </location>
</feature>
<reference evidence="8" key="1">
    <citation type="submission" date="2016-10" db="EMBL/GenBank/DDBJ databases">
        <authorList>
            <person name="Varghese N."/>
            <person name="Submissions S."/>
        </authorList>
    </citation>
    <scope>NUCLEOTIDE SEQUENCE [LARGE SCALE GENOMIC DNA]</scope>
    <source>
        <strain evidence="8">DSM 13234</strain>
    </source>
</reference>
<name>A0A1H6HG04_MAGFU</name>
<accession>A0A1H6HG04</accession>
<comment type="cofactor">
    <cofactor evidence="5">
        <name>FMN</name>
        <dbReference type="ChEBI" id="CHEBI:58210"/>
    </cofactor>
</comment>
<evidence type="ECO:0000256" key="5">
    <source>
        <dbReference type="HAMAP-Rule" id="MF_01204"/>
    </source>
</evidence>
<dbReference type="HAMAP" id="MF_01204">
    <property type="entry name" value="Oxidoreductase_RutE_HadB"/>
    <property type="match status" value="1"/>
</dbReference>
<keyword evidence="1 5" id="KW-0285">Flavoprotein</keyword>
<keyword evidence="5" id="KW-0520">NAD</keyword>
<evidence type="ECO:0000313" key="7">
    <source>
        <dbReference type="EMBL" id="SEH34386.1"/>
    </source>
</evidence>
<dbReference type="InterPro" id="IPR023936">
    <property type="entry name" value="RutE-like"/>
</dbReference>
<dbReference type="InterPro" id="IPR000415">
    <property type="entry name" value="Nitroreductase-like"/>
</dbReference>
<dbReference type="NCBIfam" id="NF003768">
    <property type="entry name" value="PRK05365.1"/>
    <property type="match status" value="1"/>
</dbReference>
<dbReference type="AlphaFoldDB" id="A0A1H6HG04"/>
<dbReference type="CDD" id="cd02148">
    <property type="entry name" value="RutE-like"/>
    <property type="match status" value="1"/>
</dbReference>
<dbReference type="Proteomes" id="UP000182983">
    <property type="component" value="Unassembled WGS sequence"/>
</dbReference>
<evidence type="ECO:0000313" key="8">
    <source>
        <dbReference type="Proteomes" id="UP000182983"/>
    </source>
</evidence>
<keyword evidence="3 5" id="KW-0521">NADP</keyword>
<evidence type="ECO:0000256" key="4">
    <source>
        <dbReference type="ARBA" id="ARBA00023002"/>
    </source>
</evidence>
<protein>
    <recommendedName>
        <fullName evidence="5">Putative NADH dehydrogenase/NAD(P)H nitroreductase SAMN04244559_01625</fullName>
        <ecNumber evidence="5">1.-.-.-</ecNumber>
    </recommendedName>
</protein>
<organism evidence="7 8">
    <name type="scientific">Magnetospirillum fulvum</name>
    <name type="common">Rhodospirillum fulvum</name>
    <dbReference type="NCBI Taxonomy" id="1082"/>
    <lineage>
        <taxon>Bacteria</taxon>
        <taxon>Pseudomonadati</taxon>
        <taxon>Pseudomonadota</taxon>
        <taxon>Alphaproteobacteria</taxon>
        <taxon>Rhodospirillales</taxon>
        <taxon>Rhodospirillaceae</taxon>
        <taxon>Magnetospirillum</taxon>
    </lineage>
</organism>
<dbReference type="InterPro" id="IPR029479">
    <property type="entry name" value="Nitroreductase"/>
</dbReference>
<keyword evidence="8" id="KW-1185">Reference proteome</keyword>
<evidence type="ECO:0000259" key="6">
    <source>
        <dbReference type="Pfam" id="PF00881"/>
    </source>
</evidence>
<proteinExistence type="inferred from homology"/>
<evidence type="ECO:0000256" key="3">
    <source>
        <dbReference type="ARBA" id="ARBA00022857"/>
    </source>
</evidence>
<evidence type="ECO:0000256" key="1">
    <source>
        <dbReference type="ARBA" id="ARBA00022630"/>
    </source>
</evidence>
<dbReference type="Pfam" id="PF00881">
    <property type="entry name" value="Nitroreductase"/>
    <property type="match status" value="1"/>
</dbReference>
<dbReference type="OrthoDB" id="9784375at2"/>
<keyword evidence="2 5" id="KW-0288">FMN</keyword>
<dbReference type="InterPro" id="IPR050461">
    <property type="entry name" value="Nitroreductase_HadB/RutE"/>
</dbReference>
<dbReference type="SUPFAM" id="SSF55469">
    <property type="entry name" value="FMN-dependent nitroreductase-like"/>
    <property type="match status" value="1"/>
</dbReference>
<dbReference type="EC" id="1.-.-.-" evidence="5"/>